<dbReference type="AlphaFoldDB" id="E3W6T3"/>
<gene>
    <name evidence="1" type="primary">Lea5</name>
</gene>
<sequence>MARSLSNAKVFVSLVSDNLSIVLNRRGYAAASQGVAGTVGRGTGRIGKAGKEEVGRGGENSWVPDPVTGYYRPANRPDEIDVAELREIFLKQKIRPQ</sequence>
<evidence type="ECO:0000313" key="1">
    <source>
        <dbReference type="EMBL" id="ADP23916.1"/>
    </source>
</evidence>
<dbReference type="GO" id="GO:0005739">
    <property type="term" value="C:mitochondrion"/>
    <property type="evidence" value="ECO:0007669"/>
    <property type="project" value="TreeGrafter"/>
</dbReference>
<reference evidence="1" key="1">
    <citation type="submission" date="2010-10" db="EMBL/GenBank/DDBJ databases">
        <title>Cloning and expression analysis of a late embryogenesis abundant protein gene SpLea5 from Sesuvium portulacastrum.</title>
        <authorList>
            <person name="Gui F."/>
        </authorList>
    </citation>
    <scope>NUCLEOTIDE SEQUENCE</scope>
</reference>
<dbReference type="GO" id="GO:0006950">
    <property type="term" value="P:response to stress"/>
    <property type="evidence" value="ECO:0007669"/>
    <property type="project" value="TreeGrafter"/>
</dbReference>
<name>E3W6T3_SESPO</name>
<dbReference type="Pfam" id="PF03242">
    <property type="entry name" value="LEA_3a"/>
    <property type="match status" value="1"/>
</dbReference>
<dbReference type="EMBL" id="HQ427488">
    <property type="protein sequence ID" value="ADP23916.1"/>
    <property type="molecule type" value="mRNA"/>
</dbReference>
<organism evidence="1">
    <name type="scientific">Sesuvium portulacastrum</name>
    <name type="common">Shoreline sea purslane</name>
    <name type="synonym">Portulaca portulacastrum</name>
    <dbReference type="NCBI Taxonomy" id="221166"/>
    <lineage>
        <taxon>Eukaryota</taxon>
        <taxon>Viridiplantae</taxon>
        <taxon>Streptophyta</taxon>
        <taxon>Embryophyta</taxon>
        <taxon>Tracheophyta</taxon>
        <taxon>Spermatophyta</taxon>
        <taxon>Magnoliopsida</taxon>
        <taxon>eudicotyledons</taxon>
        <taxon>Gunneridae</taxon>
        <taxon>Pentapetalae</taxon>
        <taxon>Caryophyllales</taxon>
        <taxon>Aizoaceae</taxon>
        <taxon>Sesuvium</taxon>
    </lineage>
</organism>
<protein>
    <submittedName>
        <fullName evidence="1">Late embryogenesis abundant protein</fullName>
    </submittedName>
</protein>
<proteinExistence type="evidence at transcript level"/>
<accession>E3W6T3</accession>
<dbReference type="PANTHER" id="PTHR33509">
    <property type="entry name" value="LATE EMBRYOGENIS ABUNDANT PROTEIN 2-RELATED"/>
    <property type="match status" value="1"/>
</dbReference>
<dbReference type="InterPro" id="IPR004926">
    <property type="entry name" value="LEA_3a"/>
</dbReference>
<dbReference type="PANTHER" id="PTHR33509:SF5">
    <property type="entry name" value="PROTEIN SENESCENCE-ASSOCIATED GENE 21, MITOCHONDRIAL"/>
    <property type="match status" value="1"/>
</dbReference>